<name>A0AAW0F3I0_9TRYP</name>
<feature type="region of interest" description="Disordered" evidence="1">
    <location>
        <begin position="244"/>
        <end position="271"/>
    </location>
</feature>
<reference evidence="2 3" key="1">
    <citation type="journal article" date="2021" name="MBio">
        <title>A New Model Trypanosomatid, Novymonas esmeraldas: Genomic Perception of Its 'Candidatus Pandoraea novymonadis' Endosymbiont.</title>
        <authorList>
            <person name="Zakharova A."/>
            <person name="Saura A."/>
            <person name="Butenko A."/>
            <person name="Podesvova L."/>
            <person name="Warmusova S."/>
            <person name="Kostygov A.Y."/>
            <person name="Nenarokova A."/>
            <person name="Lukes J."/>
            <person name="Opperdoes F.R."/>
            <person name="Yurchenko V."/>
        </authorList>
    </citation>
    <scope>NUCLEOTIDE SEQUENCE [LARGE SCALE GENOMIC DNA]</scope>
    <source>
        <strain evidence="2 3">E262AT.01</strain>
    </source>
</reference>
<dbReference type="EMBL" id="JAECZO010000011">
    <property type="protein sequence ID" value="KAK7201100.1"/>
    <property type="molecule type" value="Genomic_DNA"/>
</dbReference>
<accession>A0AAW0F3I0</accession>
<evidence type="ECO:0000313" key="3">
    <source>
        <dbReference type="Proteomes" id="UP001430356"/>
    </source>
</evidence>
<evidence type="ECO:0000313" key="2">
    <source>
        <dbReference type="EMBL" id="KAK7201100.1"/>
    </source>
</evidence>
<sequence>MRVFVLVAVGYGDGCTTSYPPSVWHLQRCVREHSRSCFHATSGAYIWTHDALFQALQRRRLQYTDAAVRGASAPPAAEAAKAGTKAGAVPTQLAFFSALLDVGDNEEDVGVVAMLLSALCSTWQGTVAAHMEVCRSTHRGLLRGPHSCTSSSTVGAEGGHGADPRRVDVLEREETLLVWLAGEIEADPVSQDTFLRRWGVREAWDYAAALRGRSWWVSGGAVALLPTTVAASVVQTALSHLVSAEAGPCRESDPHPSPPPHQQEGKDTASDDWSTALVEALAHAVLERRLTHAFATYLRDEVVPRVATHALHRLTVAVPPTVALFLRSTPTPMLQRCLLHHTVDCPLVPIDGTGASPVVTPTASSNAFVLHDSAGAPPAALLQEQNRVAGEETARVAELFGEYDELLAHDAAVRLPLSPVSRYTLTQLLCQSELPSALMIPFMRRHSTFALERRGYRGDEACAPTEEEVVLGMRVTWAVGRWTAALRRRAAVAGGAAPRRLPLWSGDDRDGEGGVLEWVQQRMRDARQAAEALGTARHAEADVVTEDCVSAQGVADPLQRRRHAALVKLEERLFAPFPTTYRGSSTAWLAEAMRDAGEELTRAAVGVHSQDGDAAALVAEPTAGSSRLGDTSDEGDDRSASDDSGHSAESLDASDGEEEEEEGEEEGEGSSLLKQLAELEAALHRERAATAGGREQQMAGTAALKAADGPVESSDDHDAVAPWLTAADMQHISRNDLFLHHVRLLESEMTSTRKRT</sequence>
<feature type="region of interest" description="Disordered" evidence="1">
    <location>
        <begin position="618"/>
        <end position="717"/>
    </location>
</feature>
<organism evidence="2 3">
    <name type="scientific">Novymonas esmeraldas</name>
    <dbReference type="NCBI Taxonomy" id="1808958"/>
    <lineage>
        <taxon>Eukaryota</taxon>
        <taxon>Discoba</taxon>
        <taxon>Euglenozoa</taxon>
        <taxon>Kinetoplastea</taxon>
        <taxon>Metakinetoplastina</taxon>
        <taxon>Trypanosomatida</taxon>
        <taxon>Trypanosomatidae</taxon>
        <taxon>Novymonas</taxon>
    </lineage>
</organism>
<comment type="caution">
    <text evidence="2">The sequence shown here is derived from an EMBL/GenBank/DDBJ whole genome shotgun (WGS) entry which is preliminary data.</text>
</comment>
<keyword evidence="3" id="KW-1185">Reference proteome</keyword>
<dbReference type="AlphaFoldDB" id="A0AAW0F3I0"/>
<proteinExistence type="predicted"/>
<evidence type="ECO:0000256" key="1">
    <source>
        <dbReference type="SAM" id="MobiDB-lite"/>
    </source>
</evidence>
<gene>
    <name evidence="2" type="ORF">NESM_000170400</name>
</gene>
<dbReference type="Proteomes" id="UP001430356">
    <property type="component" value="Unassembled WGS sequence"/>
</dbReference>
<feature type="compositionally biased region" description="Acidic residues" evidence="1">
    <location>
        <begin position="652"/>
        <end position="668"/>
    </location>
</feature>
<protein>
    <submittedName>
        <fullName evidence="2">Uncharacterized protein</fullName>
    </submittedName>
</protein>
<feature type="compositionally biased region" description="Basic and acidic residues" evidence="1">
    <location>
        <begin position="637"/>
        <end position="646"/>
    </location>
</feature>